<feature type="transmembrane region" description="Helical" evidence="10">
    <location>
        <begin position="344"/>
        <end position="365"/>
    </location>
</feature>
<keyword evidence="4 11" id="KW-0732">Signal</keyword>
<keyword evidence="14" id="KW-1185">Reference proteome</keyword>
<dbReference type="Gene3D" id="3.80.10.10">
    <property type="entry name" value="Ribonuclease Inhibitor"/>
    <property type="match status" value="2"/>
</dbReference>
<dbReference type="SMART" id="SM00082">
    <property type="entry name" value="LRRCT"/>
    <property type="match status" value="2"/>
</dbReference>
<dbReference type="SUPFAM" id="SSF52058">
    <property type="entry name" value="L domain-like"/>
    <property type="match status" value="2"/>
</dbReference>
<keyword evidence="8 10" id="KW-0472">Membrane</keyword>
<feature type="domain" description="LRRCT" evidence="12">
    <location>
        <begin position="283"/>
        <end position="335"/>
    </location>
</feature>
<dbReference type="AlphaFoldDB" id="A0AAW1BWW2"/>
<evidence type="ECO:0000313" key="13">
    <source>
        <dbReference type="EMBL" id="KAK9406230.1"/>
    </source>
</evidence>
<dbReference type="InterPro" id="IPR000483">
    <property type="entry name" value="Cys-rich_flank_reg_C"/>
</dbReference>
<organism evidence="13 14">
    <name type="scientific">Crotalus adamanteus</name>
    <name type="common">Eastern diamondback rattlesnake</name>
    <dbReference type="NCBI Taxonomy" id="8729"/>
    <lineage>
        <taxon>Eukaryota</taxon>
        <taxon>Metazoa</taxon>
        <taxon>Chordata</taxon>
        <taxon>Craniata</taxon>
        <taxon>Vertebrata</taxon>
        <taxon>Euteleostomi</taxon>
        <taxon>Lepidosauria</taxon>
        <taxon>Squamata</taxon>
        <taxon>Bifurcata</taxon>
        <taxon>Unidentata</taxon>
        <taxon>Episquamata</taxon>
        <taxon>Toxicofera</taxon>
        <taxon>Serpentes</taxon>
        <taxon>Colubroidea</taxon>
        <taxon>Viperidae</taxon>
        <taxon>Crotalinae</taxon>
        <taxon>Crotalus</taxon>
    </lineage>
</organism>
<dbReference type="Proteomes" id="UP001474421">
    <property type="component" value="Unassembled WGS sequence"/>
</dbReference>
<keyword evidence="3 10" id="KW-0812">Transmembrane</keyword>
<dbReference type="SMART" id="SM00369">
    <property type="entry name" value="LRR_TYP"/>
    <property type="match status" value="2"/>
</dbReference>
<evidence type="ECO:0000256" key="9">
    <source>
        <dbReference type="ARBA" id="ARBA00023157"/>
    </source>
</evidence>
<keyword evidence="5" id="KW-0677">Repeat</keyword>
<keyword evidence="7 10" id="KW-1133">Transmembrane helix</keyword>
<accession>A0AAW1BWW2</accession>
<evidence type="ECO:0000256" key="3">
    <source>
        <dbReference type="ARBA" id="ARBA00022692"/>
    </source>
</evidence>
<dbReference type="PANTHER" id="PTHR22650:SF9">
    <property type="entry name" value="LRRCT DOMAIN-CONTAINING PROTEIN"/>
    <property type="match status" value="1"/>
</dbReference>
<feature type="domain" description="LRRCT" evidence="12">
    <location>
        <begin position="83"/>
        <end position="134"/>
    </location>
</feature>
<evidence type="ECO:0000256" key="10">
    <source>
        <dbReference type="SAM" id="Phobius"/>
    </source>
</evidence>
<evidence type="ECO:0000256" key="11">
    <source>
        <dbReference type="SAM" id="SignalP"/>
    </source>
</evidence>
<name>A0AAW1BWW2_CROAD</name>
<evidence type="ECO:0000256" key="5">
    <source>
        <dbReference type="ARBA" id="ARBA00022737"/>
    </source>
</evidence>
<gene>
    <name evidence="13" type="ORF">NXF25_005004</name>
</gene>
<evidence type="ECO:0000259" key="12">
    <source>
        <dbReference type="SMART" id="SM00082"/>
    </source>
</evidence>
<feature type="signal peptide" evidence="11">
    <location>
        <begin position="1"/>
        <end position="16"/>
    </location>
</feature>
<evidence type="ECO:0000256" key="7">
    <source>
        <dbReference type="ARBA" id="ARBA00022989"/>
    </source>
</evidence>
<dbReference type="InterPro" id="IPR001611">
    <property type="entry name" value="Leu-rich_rpt"/>
</dbReference>
<evidence type="ECO:0000256" key="8">
    <source>
        <dbReference type="ARBA" id="ARBA00023136"/>
    </source>
</evidence>
<keyword evidence="9" id="KW-1015">Disulfide bond</keyword>
<dbReference type="InterPro" id="IPR052313">
    <property type="entry name" value="GPIb-IX-V_Complex"/>
</dbReference>
<keyword evidence="6" id="KW-0130">Cell adhesion</keyword>
<reference evidence="13 14" key="1">
    <citation type="journal article" date="2024" name="Proc. Natl. Acad. Sci. U.S.A.">
        <title>The genetic regulatory architecture and epigenomic basis for age-related changes in rattlesnake venom.</title>
        <authorList>
            <person name="Hogan M.P."/>
            <person name="Holding M.L."/>
            <person name="Nystrom G.S."/>
            <person name="Colston T.J."/>
            <person name="Bartlett D.A."/>
            <person name="Mason A.J."/>
            <person name="Ellsworth S.A."/>
            <person name="Rautsaw R.M."/>
            <person name="Lawrence K.C."/>
            <person name="Strickland J.L."/>
            <person name="He B."/>
            <person name="Fraser P."/>
            <person name="Margres M.J."/>
            <person name="Gilbert D.M."/>
            <person name="Gibbs H.L."/>
            <person name="Parkinson C.L."/>
            <person name="Rokyta D.R."/>
        </authorList>
    </citation>
    <scope>NUCLEOTIDE SEQUENCE [LARGE SCALE GENOMIC DNA]</scope>
    <source>
        <strain evidence="13">DRR0105</strain>
    </source>
</reference>
<dbReference type="EMBL" id="JAOTOJ010000002">
    <property type="protein sequence ID" value="KAK9406230.1"/>
    <property type="molecule type" value="Genomic_DNA"/>
</dbReference>
<protein>
    <submittedName>
        <fullName evidence="13">Platelet glycoprotein IX</fullName>
    </submittedName>
</protein>
<keyword evidence="2" id="KW-0433">Leucine-rich repeat</keyword>
<dbReference type="Pfam" id="PF00560">
    <property type="entry name" value="LRR_1"/>
    <property type="match status" value="1"/>
</dbReference>
<feature type="chain" id="PRO_5043855825" evidence="11">
    <location>
        <begin position="17"/>
        <end position="381"/>
    </location>
</feature>
<evidence type="ECO:0000256" key="1">
    <source>
        <dbReference type="ARBA" id="ARBA00004167"/>
    </source>
</evidence>
<evidence type="ECO:0000256" key="6">
    <source>
        <dbReference type="ARBA" id="ARBA00022889"/>
    </source>
</evidence>
<dbReference type="InterPro" id="IPR032675">
    <property type="entry name" value="LRR_dom_sf"/>
</dbReference>
<comment type="subcellular location">
    <subcellularLocation>
        <location evidence="1">Membrane</location>
        <topology evidence="1">Single-pass membrane protein</topology>
    </subcellularLocation>
</comment>
<dbReference type="PANTHER" id="PTHR22650">
    <property type="entry name" value="GLYCOPROTEIN IB BETA"/>
    <property type="match status" value="1"/>
</dbReference>
<evidence type="ECO:0000256" key="4">
    <source>
        <dbReference type="ARBA" id="ARBA00022729"/>
    </source>
</evidence>
<evidence type="ECO:0000313" key="14">
    <source>
        <dbReference type="Proteomes" id="UP001474421"/>
    </source>
</evidence>
<sequence>MIKGLIMLLFLNTTQAWICTLCPCKTLDSWGWAANCNLMDLKEMPLLNSSIKILHLQNNNLTTVPLGALDNLTSLEEINFSNNPWHCDCSILYLKEWLADFNKSALATATCATPASLNRKALNQLKGNELEGCRKTLPISCRDFFWRDFGLIFLAIIVLILAACILQCSKQLVFQASRKQHSSEVPLLRFHDLENRKMIPGQGLLILLFLEAAFASHCPHQCTCSPPGNRPLKLNCSFMGMMVLPLLPSQVEELYLQDNKLATIPAGAFDHLQVLKIINLSRNPWHCDCGIVYLKNWLDDQVGSLASKDVRCFSPPALRPKMISELKRNELQFCFTSRTRCSDFLFNDAFLFFFILILFIINCFLITKRTKFKVDVYNKNL</sequence>
<evidence type="ECO:0000256" key="2">
    <source>
        <dbReference type="ARBA" id="ARBA00022614"/>
    </source>
</evidence>
<feature type="transmembrane region" description="Helical" evidence="10">
    <location>
        <begin position="144"/>
        <end position="166"/>
    </location>
</feature>
<dbReference type="InterPro" id="IPR003591">
    <property type="entry name" value="Leu-rich_rpt_typical-subtyp"/>
</dbReference>
<comment type="caution">
    <text evidence="13">The sequence shown here is derived from an EMBL/GenBank/DDBJ whole genome shotgun (WGS) entry which is preliminary data.</text>
</comment>
<proteinExistence type="predicted"/>